<organism evidence="1 2">
    <name type="scientific">Flavobacterium bizetiae</name>
    <dbReference type="NCBI Taxonomy" id="2704140"/>
    <lineage>
        <taxon>Bacteria</taxon>
        <taxon>Pseudomonadati</taxon>
        <taxon>Bacteroidota</taxon>
        <taxon>Flavobacteriia</taxon>
        <taxon>Flavobacteriales</taxon>
        <taxon>Flavobacteriaceae</taxon>
        <taxon>Flavobacterium</taxon>
    </lineage>
</organism>
<name>A0A6J4GWN1_9FLAO</name>
<accession>A0A6J4GWN1</accession>
<protein>
    <submittedName>
        <fullName evidence="1">Uncharacterized protein</fullName>
    </submittedName>
</protein>
<evidence type="ECO:0000313" key="1">
    <source>
        <dbReference type="EMBL" id="CAA9203297.1"/>
    </source>
</evidence>
<reference evidence="1 2" key="1">
    <citation type="submission" date="2020-02" db="EMBL/GenBank/DDBJ databases">
        <authorList>
            <person name="Criscuolo A."/>
        </authorList>
    </citation>
    <scope>NUCLEOTIDE SEQUENCE [LARGE SCALE GENOMIC DNA]</scope>
    <source>
        <strain evidence="1">CIP105534</strain>
    </source>
</reference>
<keyword evidence="2" id="KW-1185">Reference proteome</keyword>
<proteinExistence type="predicted"/>
<gene>
    <name evidence="1" type="ORF">FLA105534_04545</name>
</gene>
<dbReference type="EMBL" id="CADCSU010000181">
    <property type="protein sequence ID" value="CAA9203297.1"/>
    <property type="molecule type" value="Genomic_DNA"/>
</dbReference>
<sequence length="74" mass="8015">MKIKIPTIKAAKINIQHAAARCLGNFNLPCKKVKIGTNKTANKKAIKTGVIMSFPAQKIKAKEIKLTNIKASLA</sequence>
<dbReference type="Proteomes" id="UP000479938">
    <property type="component" value="Unassembled WGS sequence"/>
</dbReference>
<dbReference type="AlphaFoldDB" id="A0A6J4GWN1"/>
<evidence type="ECO:0000313" key="2">
    <source>
        <dbReference type="Proteomes" id="UP000479938"/>
    </source>
</evidence>